<evidence type="ECO:0000256" key="1">
    <source>
        <dbReference type="ARBA" id="ARBA00023002"/>
    </source>
</evidence>
<protein>
    <submittedName>
        <fullName evidence="4">NAD(P)-binding protein</fullName>
    </submittedName>
</protein>
<evidence type="ECO:0000313" key="5">
    <source>
        <dbReference type="Proteomes" id="UP000799302"/>
    </source>
</evidence>
<dbReference type="InterPro" id="IPR050425">
    <property type="entry name" value="NAD(P)_dehydrat-like"/>
</dbReference>
<name>A0A6A6TWV2_9PEZI</name>
<dbReference type="SUPFAM" id="SSF51735">
    <property type="entry name" value="NAD(P)-binding Rossmann-fold domains"/>
    <property type="match status" value="1"/>
</dbReference>
<dbReference type="InterPro" id="IPR001509">
    <property type="entry name" value="Epimerase_deHydtase"/>
</dbReference>
<dbReference type="OrthoDB" id="2735536at2759"/>
<sequence>MTRVLLTGGSGFIAAHTLELLLKRGHSVVTTVRSQAKADKISEAYPNVGKDKLSFTIVEDIAQEGAFEKAVVSDPPFEAVLHTASPFHFNVTDVQKQLLDPAIIGTTGILKSIKAHAPTIKRVVITSSFASIINPSKGAWPEHIYSESDWNPITESEAVLNPANGYRASKTFAERASWDFIEKEKPNFTIATINPPLVLGPIVHHLNSLDALNTSNERIRNFIQGKSKDMDDSETPNPYIWVDVRDVAEAHVNAMERDEAANKRFFTTAGYFSNKEVVQIIRKNFEEYADQLPPESWKGGDYPSKKYGIDNSRCEKILGIKWVSLEKSVVDTVKSLKEVGA</sequence>
<dbReference type="Gene3D" id="3.40.50.720">
    <property type="entry name" value="NAD(P)-binding Rossmann-like Domain"/>
    <property type="match status" value="1"/>
</dbReference>
<organism evidence="4 5">
    <name type="scientific">Microthyrium microscopicum</name>
    <dbReference type="NCBI Taxonomy" id="703497"/>
    <lineage>
        <taxon>Eukaryota</taxon>
        <taxon>Fungi</taxon>
        <taxon>Dikarya</taxon>
        <taxon>Ascomycota</taxon>
        <taxon>Pezizomycotina</taxon>
        <taxon>Dothideomycetes</taxon>
        <taxon>Dothideomycetes incertae sedis</taxon>
        <taxon>Microthyriales</taxon>
        <taxon>Microthyriaceae</taxon>
        <taxon>Microthyrium</taxon>
    </lineage>
</organism>
<dbReference type="Proteomes" id="UP000799302">
    <property type="component" value="Unassembled WGS sequence"/>
</dbReference>
<dbReference type="CDD" id="cd05227">
    <property type="entry name" value="AR_SDR_e"/>
    <property type="match status" value="1"/>
</dbReference>
<dbReference type="GO" id="GO:0016616">
    <property type="term" value="F:oxidoreductase activity, acting on the CH-OH group of donors, NAD or NADP as acceptor"/>
    <property type="evidence" value="ECO:0007669"/>
    <property type="project" value="TreeGrafter"/>
</dbReference>
<comment type="similarity">
    <text evidence="2">Belongs to the NAD(P)-dependent epimerase/dehydratase family. Dihydroflavonol-4-reductase subfamily.</text>
</comment>
<dbReference type="PANTHER" id="PTHR10366">
    <property type="entry name" value="NAD DEPENDENT EPIMERASE/DEHYDRATASE"/>
    <property type="match status" value="1"/>
</dbReference>
<dbReference type="InterPro" id="IPR036291">
    <property type="entry name" value="NAD(P)-bd_dom_sf"/>
</dbReference>
<evidence type="ECO:0000256" key="2">
    <source>
        <dbReference type="ARBA" id="ARBA00023445"/>
    </source>
</evidence>
<gene>
    <name evidence="4" type="ORF">BT63DRAFT_429300</name>
</gene>
<feature type="domain" description="NAD-dependent epimerase/dehydratase" evidence="3">
    <location>
        <begin position="4"/>
        <end position="260"/>
    </location>
</feature>
<dbReference type="FunFam" id="3.40.50.720:FF:000191">
    <property type="entry name" value="Methylglyoxal reductase (NADPH-dependent)"/>
    <property type="match status" value="1"/>
</dbReference>
<dbReference type="PANTHER" id="PTHR10366:SF564">
    <property type="entry name" value="STEROL-4-ALPHA-CARBOXYLATE 3-DEHYDROGENASE, DECARBOXYLATING"/>
    <property type="match status" value="1"/>
</dbReference>
<keyword evidence="5" id="KW-1185">Reference proteome</keyword>
<dbReference type="AlphaFoldDB" id="A0A6A6TWV2"/>
<dbReference type="Pfam" id="PF01370">
    <property type="entry name" value="Epimerase"/>
    <property type="match status" value="1"/>
</dbReference>
<evidence type="ECO:0000313" key="4">
    <source>
        <dbReference type="EMBL" id="KAF2664539.1"/>
    </source>
</evidence>
<evidence type="ECO:0000259" key="3">
    <source>
        <dbReference type="Pfam" id="PF01370"/>
    </source>
</evidence>
<accession>A0A6A6TWV2</accession>
<keyword evidence="1" id="KW-0560">Oxidoreductase</keyword>
<reference evidence="4" key="1">
    <citation type="journal article" date="2020" name="Stud. Mycol.">
        <title>101 Dothideomycetes genomes: a test case for predicting lifestyles and emergence of pathogens.</title>
        <authorList>
            <person name="Haridas S."/>
            <person name="Albert R."/>
            <person name="Binder M."/>
            <person name="Bloem J."/>
            <person name="Labutti K."/>
            <person name="Salamov A."/>
            <person name="Andreopoulos B."/>
            <person name="Baker S."/>
            <person name="Barry K."/>
            <person name="Bills G."/>
            <person name="Bluhm B."/>
            <person name="Cannon C."/>
            <person name="Castanera R."/>
            <person name="Culley D."/>
            <person name="Daum C."/>
            <person name="Ezra D."/>
            <person name="Gonzalez J."/>
            <person name="Henrissat B."/>
            <person name="Kuo A."/>
            <person name="Liang C."/>
            <person name="Lipzen A."/>
            <person name="Lutzoni F."/>
            <person name="Magnuson J."/>
            <person name="Mondo S."/>
            <person name="Nolan M."/>
            <person name="Ohm R."/>
            <person name="Pangilinan J."/>
            <person name="Park H.-J."/>
            <person name="Ramirez L."/>
            <person name="Alfaro M."/>
            <person name="Sun H."/>
            <person name="Tritt A."/>
            <person name="Yoshinaga Y."/>
            <person name="Zwiers L.-H."/>
            <person name="Turgeon B."/>
            <person name="Goodwin S."/>
            <person name="Spatafora J."/>
            <person name="Crous P."/>
            <person name="Grigoriev I."/>
        </authorList>
    </citation>
    <scope>NUCLEOTIDE SEQUENCE</scope>
    <source>
        <strain evidence="4">CBS 115976</strain>
    </source>
</reference>
<proteinExistence type="inferred from homology"/>
<dbReference type="EMBL" id="MU004242">
    <property type="protein sequence ID" value="KAF2664539.1"/>
    <property type="molecule type" value="Genomic_DNA"/>
</dbReference>